<gene>
    <name evidence="1" type="ORF">KC729_16170</name>
</gene>
<dbReference type="Proteomes" id="UP000697710">
    <property type="component" value="Unassembled WGS sequence"/>
</dbReference>
<dbReference type="EMBL" id="JAGQHR010000613">
    <property type="protein sequence ID" value="MCA9729224.1"/>
    <property type="molecule type" value="Genomic_DNA"/>
</dbReference>
<feature type="non-terminal residue" evidence="1">
    <location>
        <position position="1"/>
    </location>
</feature>
<evidence type="ECO:0000313" key="1">
    <source>
        <dbReference type="EMBL" id="MCA9729224.1"/>
    </source>
</evidence>
<name>A0A956RS09_UNCEI</name>
<evidence type="ECO:0000313" key="2">
    <source>
        <dbReference type="Proteomes" id="UP000697710"/>
    </source>
</evidence>
<protein>
    <submittedName>
        <fullName evidence="1">Uncharacterized protein</fullName>
    </submittedName>
</protein>
<reference evidence="1" key="1">
    <citation type="submission" date="2020-04" db="EMBL/GenBank/DDBJ databases">
        <authorList>
            <person name="Zhang T."/>
        </authorList>
    </citation>
    <scope>NUCLEOTIDE SEQUENCE</scope>
    <source>
        <strain evidence="1">HKST-UBA01</strain>
    </source>
</reference>
<dbReference type="AlphaFoldDB" id="A0A956RS09"/>
<sequence>SNWPEPTSGLVASWGGPAQSGLFFPVCWFEGYSEEGSFDLIDHPVLGPPGFSDESVPPQFAPAAALGRLGFGSVPGRRLCPCR</sequence>
<reference evidence="1" key="2">
    <citation type="journal article" date="2021" name="Microbiome">
        <title>Successional dynamics and alternative stable states in a saline activated sludge microbial community over 9 years.</title>
        <authorList>
            <person name="Wang Y."/>
            <person name="Ye J."/>
            <person name="Ju F."/>
            <person name="Liu L."/>
            <person name="Boyd J.A."/>
            <person name="Deng Y."/>
            <person name="Parks D.H."/>
            <person name="Jiang X."/>
            <person name="Yin X."/>
            <person name="Woodcroft B.J."/>
            <person name="Tyson G.W."/>
            <person name="Hugenholtz P."/>
            <person name="Polz M.F."/>
            <person name="Zhang T."/>
        </authorList>
    </citation>
    <scope>NUCLEOTIDE SEQUENCE</scope>
    <source>
        <strain evidence="1">HKST-UBA01</strain>
    </source>
</reference>
<accession>A0A956RS09</accession>
<proteinExistence type="predicted"/>
<organism evidence="1 2">
    <name type="scientific">Eiseniibacteriota bacterium</name>
    <dbReference type="NCBI Taxonomy" id="2212470"/>
    <lineage>
        <taxon>Bacteria</taxon>
        <taxon>Candidatus Eiseniibacteriota</taxon>
    </lineage>
</organism>
<comment type="caution">
    <text evidence="1">The sequence shown here is derived from an EMBL/GenBank/DDBJ whole genome shotgun (WGS) entry which is preliminary data.</text>
</comment>